<reference evidence="2 3" key="1">
    <citation type="submission" date="2015-03" db="EMBL/GenBank/DDBJ databases">
        <title>Genomics and transcriptomics of the oil-accumulating basidiomycete yeast T. oleaginosus allow insights into substrate utilization and the diverse evolutionary trajectories of mating systems in fungi.</title>
        <authorList>
            <consortium name="DOE Joint Genome Institute"/>
            <person name="Kourist R."/>
            <person name="Kracht O."/>
            <person name="Bracharz F."/>
            <person name="Lipzen A."/>
            <person name="Nolan M."/>
            <person name="Ohm R."/>
            <person name="Grigoriev I."/>
            <person name="Sun S."/>
            <person name="Heitman J."/>
            <person name="Bruck T."/>
            <person name="Nowrousian M."/>
        </authorList>
    </citation>
    <scope>NUCLEOTIDE SEQUENCE [LARGE SCALE GENOMIC DNA]</scope>
    <source>
        <strain evidence="2 3">IBC0246</strain>
    </source>
</reference>
<sequence length="295" mass="34192">MGDFLILAYITISETAQMVAVQAALTPLLLFMSVGKISLSLALRLGGFIFATARIVSVCNETLEAAKTAHTLCFYSRKRNLLLYDNLPVLLWAWVVALLQVLHLWLLRTPHWSHLPLYILTLRSLALVFATTRRLYPLLPPGFRLDHARWTYLGERRPRALRRVGATHFLLWIQVLYLRAHGVEPEQWVRANRPECPYAIKTRMRALRALEETRKAQARSDAWDREWHRRWDAERPAREALFADTAWRERRRAQAAADAALVGPEAAKRRTERAFEYRRKWEAGTDAVTVGYMFC</sequence>
<gene>
    <name evidence="2" type="ORF">CC85DRAFT_329292</name>
</gene>
<evidence type="ECO:0000256" key="1">
    <source>
        <dbReference type="SAM" id="Phobius"/>
    </source>
</evidence>
<dbReference type="GeneID" id="28987401"/>
<dbReference type="EMBL" id="KQ087222">
    <property type="protein sequence ID" value="KLT41189.1"/>
    <property type="molecule type" value="Genomic_DNA"/>
</dbReference>
<name>A0A0J1B0Q3_9TREE</name>
<feature type="transmembrane region" description="Helical" evidence="1">
    <location>
        <begin position="6"/>
        <end position="31"/>
    </location>
</feature>
<accession>A0A0J1B0Q3</accession>
<keyword evidence="3" id="KW-1185">Reference proteome</keyword>
<protein>
    <submittedName>
        <fullName evidence="2">Uncharacterized protein</fullName>
    </submittedName>
</protein>
<dbReference type="RefSeq" id="XP_018277680.1">
    <property type="nucleotide sequence ID" value="XM_018426798.1"/>
</dbReference>
<evidence type="ECO:0000313" key="2">
    <source>
        <dbReference type="EMBL" id="KLT41189.1"/>
    </source>
</evidence>
<keyword evidence="1" id="KW-1133">Transmembrane helix</keyword>
<dbReference type="AlphaFoldDB" id="A0A0J1B0Q3"/>
<organism evidence="2 3">
    <name type="scientific">Cutaneotrichosporon oleaginosum</name>
    <dbReference type="NCBI Taxonomy" id="879819"/>
    <lineage>
        <taxon>Eukaryota</taxon>
        <taxon>Fungi</taxon>
        <taxon>Dikarya</taxon>
        <taxon>Basidiomycota</taxon>
        <taxon>Agaricomycotina</taxon>
        <taxon>Tremellomycetes</taxon>
        <taxon>Trichosporonales</taxon>
        <taxon>Trichosporonaceae</taxon>
        <taxon>Cutaneotrichosporon</taxon>
    </lineage>
</organism>
<proteinExistence type="predicted"/>
<dbReference type="Proteomes" id="UP000053611">
    <property type="component" value="Unassembled WGS sequence"/>
</dbReference>
<feature type="transmembrane region" description="Helical" evidence="1">
    <location>
        <begin position="87"/>
        <end position="106"/>
    </location>
</feature>
<keyword evidence="1" id="KW-0472">Membrane</keyword>
<keyword evidence="1" id="KW-0812">Transmembrane</keyword>
<evidence type="ECO:0000313" key="3">
    <source>
        <dbReference type="Proteomes" id="UP000053611"/>
    </source>
</evidence>